<accession>A0A176Y8T7</accession>
<evidence type="ECO:0000256" key="5">
    <source>
        <dbReference type="ARBA" id="ARBA00022519"/>
    </source>
</evidence>
<evidence type="ECO:0000313" key="12">
    <source>
        <dbReference type="EMBL" id="OAE97715.1"/>
    </source>
</evidence>
<dbReference type="SUPFAM" id="SSF158544">
    <property type="entry name" value="GspK insert domain-like"/>
    <property type="match status" value="1"/>
</dbReference>
<comment type="similarity">
    <text evidence="2">Belongs to the GSP K family.</text>
</comment>
<evidence type="ECO:0000256" key="1">
    <source>
        <dbReference type="ARBA" id="ARBA00004533"/>
    </source>
</evidence>
<dbReference type="EMBL" id="LUUB01000124">
    <property type="protein sequence ID" value="OAE97715.1"/>
    <property type="molecule type" value="Genomic_DNA"/>
</dbReference>
<dbReference type="AlphaFoldDB" id="A0A176Y8T7"/>
<dbReference type="InterPro" id="IPR049031">
    <property type="entry name" value="T2SSK_SAM-like_1st"/>
</dbReference>
<evidence type="ECO:0000256" key="2">
    <source>
        <dbReference type="ARBA" id="ARBA00007246"/>
    </source>
</evidence>
<keyword evidence="13" id="KW-1185">Reference proteome</keyword>
<evidence type="ECO:0000256" key="10">
    <source>
        <dbReference type="SAM" id="Phobius"/>
    </source>
</evidence>
<dbReference type="Gene3D" id="1.10.40.60">
    <property type="entry name" value="EpsJ-like"/>
    <property type="match status" value="1"/>
</dbReference>
<dbReference type="InterPro" id="IPR038072">
    <property type="entry name" value="GspK_central_sf"/>
</dbReference>
<protein>
    <recommendedName>
        <fullName evidence="11">T2SS protein K first SAM-like domain-containing protein</fullName>
    </recommendedName>
</protein>
<dbReference type="PANTHER" id="PTHR38831">
    <property type="entry name" value="TYPE II SECRETION SYSTEM PROTEIN K"/>
    <property type="match status" value="1"/>
</dbReference>
<gene>
    <name evidence="12" type="ORF">AYJ54_34900</name>
</gene>
<feature type="transmembrane region" description="Helical" evidence="10">
    <location>
        <begin position="20"/>
        <end position="43"/>
    </location>
</feature>
<dbReference type="GO" id="GO:0009306">
    <property type="term" value="P:protein secretion"/>
    <property type="evidence" value="ECO:0007669"/>
    <property type="project" value="InterPro"/>
</dbReference>
<dbReference type="GO" id="GO:0005886">
    <property type="term" value="C:plasma membrane"/>
    <property type="evidence" value="ECO:0007669"/>
    <property type="project" value="UniProtKB-SubCell"/>
</dbReference>
<organism evidence="12 13">
    <name type="scientific">Bradyrhizobium centrolobii</name>
    <dbReference type="NCBI Taxonomy" id="1505087"/>
    <lineage>
        <taxon>Bacteria</taxon>
        <taxon>Pseudomonadati</taxon>
        <taxon>Pseudomonadota</taxon>
        <taxon>Alphaproteobacteria</taxon>
        <taxon>Hyphomicrobiales</taxon>
        <taxon>Nitrobacteraceae</taxon>
        <taxon>Bradyrhizobium</taxon>
    </lineage>
</organism>
<keyword evidence="9 10" id="KW-0472">Membrane</keyword>
<sequence length="307" mass="33703">MRTHHPRHCASQRPDSGFVIAPVLLLLILLAALAGIVSSYLKISATAFASYDDRVRSTALVLAGVELTAYDLLSSPKTSRKPRGTVSFRLDRATIQVDYAMESARVDLNFAPREMLANLFRTLGAMPEESENYADRIIGWRTAPKVETLDSEATLYRISGAPYGPKGSRFASPEELWRVLGLPSALVERAMDFVTVYNGHREIDVFAAAPEVIASLPGVEPLQMASFVAQRETLPREPAAAVNLLGTAGGAIAVYSGDNVRLNCAVAFDRGWRKSVEIIIELEGGEEPYRVLSWRDLDEIAPRLEQE</sequence>
<reference evidence="12 13" key="1">
    <citation type="submission" date="2016-03" db="EMBL/GenBank/DDBJ databases">
        <title>Draft Genome Sequence of the Strain BR 10245 (Bradyrhizobium sp.) isolated from nodules of Centrolobium paraense.</title>
        <authorList>
            <person name="Simoes-Araujo J.L.Sr."/>
            <person name="Barauna A.C."/>
            <person name="Silva K."/>
            <person name="Zilli J.E."/>
        </authorList>
    </citation>
    <scope>NUCLEOTIDE SEQUENCE [LARGE SCALE GENOMIC DNA]</scope>
    <source>
        <strain evidence="12 13">BR 10245</strain>
    </source>
</reference>
<keyword evidence="4" id="KW-1003">Cell membrane</keyword>
<evidence type="ECO:0000256" key="3">
    <source>
        <dbReference type="ARBA" id="ARBA00022448"/>
    </source>
</evidence>
<evidence type="ECO:0000256" key="9">
    <source>
        <dbReference type="ARBA" id="ARBA00023136"/>
    </source>
</evidence>
<keyword evidence="8 10" id="KW-1133">Transmembrane helix</keyword>
<evidence type="ECO:0000313" key="13">
    <source>
        <dbReference type="Proteomes" id="UP000076959"/>
    </source>
</evidence>
<dbReference type="OrthoDB" id="8084719at2"/>
<feature type="domain" description="T2SS protein K first SAM-like" evidence="11">
    <location>
        <begin position="112"/>
        <end position="198"/>
    </location>
</feature>
<comment type="subcellular location">
    <subcellularLocation>
        <location evidence="1">Cell inner membrane</location>
    </subcellularLocation>
</comment>
<comment type="caution">
    <text evidence="12">The sequence shown here is derived from an EMBL/GenBank/DDBJ whole genome shotgun (WGS) entry which is preliminary data.</text>
</comment>
<evidence type="ECO:0000256" key="8">
    <source>
        <dbReference type="ARBA" id="ARBA00022989"/>
    </source>
</evidence>
<name>A0A176Y8T7_9BRAD</name>
<dbReference type="RefSeq" id="WP_063708758.1">
    <property type="nucleotide sequence ID" value="NZ_LUUB01000124.1"/>
</dbReference>
<proteinExistence type="inferred from homology"/>
<evidence type="ECO:0000256" key="6">
    <source>
        <dbReference type="ARBA" id="ARBA00022692"/>
    </source>
</evidence>
<keyword evidence="3" id="KW-0813">Transport</keyword>
<evidence type="ECO:0000259" key="11">
    <source>
        <dbReference type="Pfam" id="PF21687"/>
    </source>
</evidence>
<dbReference type="STRING" id="1505087.AYJ54_34900"/>
<dbReference type="InterPro" id="IPR005628">
    <property type="entry name" value="GspK"/>
</dbReference>
<evidence type="ECO:0000256" key="4">
    <source>
        <dbReference type="ARBA" id="ARBA00022475"/>
    </source>
</evidence>
<keyword evidence="5" id="KW-0997">Cell inner membrane</keyword>
<dbReference type="Proteomes" id="UP000076959">
    <property type="component" value="Unassembled WGS sequence"/>
</dbReference>
<keyword evidence="7" id="KW-0653">Protein transport</keyword>
<evidence type="ECO:0000256" key="7">
    <source>
        <dbReference type="ARBA" id="ARBA00022927"/>
    </source>
</evidence>
<dbReference type="Pfam" id="PF21687">
    <property type="entry name" value="T2SSK_1st"/>
    <property type="match status" value="1"/>
</dbReference>
<keyword evidence="6 10" id="KW-0812">Transmembrane</keyword>
<dbReference type="PANTHER" id="PTHR38831:SF2">
    <property type="entry name" value="TYPE II SECRETION SYSTEM PROTEIN K"/>
    <property type="match status" value="1"/>
</dbReference>